<evidence type="ECO:0000313" key="1">
    <source>
        <dbReference type="EMBL" id="KAA0188367.1"/>
    </source>
</evidence>
<comment type="caution">
    <text evidence="1">The sequence shown here is derived from an EMBL/GenBank/DDBJ whole genome shotgun (WGS) entry which is preliminary data.</text>
</comment>
<name>A0A8E0VIY1_9TREM</name>
<proteinExistence type="predicted"/>
<gene>
    <name evidence="1" type="ORF">FBUS_05764</name>
</gene>
<dbReference type="Proteomes" id="UP000728185">
    <property type="component" value="Unassembled WGS sequence"/>
</dbReference>
<dbReference type="OrthoDB" id="6264340at2759"/>
<reference evidence="1" key="1">
    <citation type="submission" date="2019-05" db="EMBL/GenBank/DDBJ databases">
        <title>Annotation for the trematode Fasciolopsis buski.</title>
        <authorList>
            <person name="Choi Y.-J."/>
        </authorList>
    </citation>
    <scope>NUCLEOTIDE SEQUENCE</scope>
    <source>
        <strain evidence="1">HT</strain>
        <tissue evidence="1">Whole worm</tissue>
    </source>
</reference>
<organism evidence="1 2">
    <name type="scientific">Fasciolopsis buskii</name>
    <dbReference type="NCBI Taxonomy" id="27845"/>
    <lineage>
        <taxon>Eukaryota</taxon>
        <taxon>Metazoa</taxon>
        <taxon>Spiralia</taxon>
        <taxon>Lophotrochozoa</taxon>
        <taxon>Platyhelminthes</taxon>
        <taxon>Trematoda</taxon>
        <taxon>Digenea</taxon>
        <taxon>Plagiorchiida</taxon>
        <taxon>Echinostomata</taxon>
        <taxon>Echinostomatoidea</taxon>
        <taxon>Fasciolidae</taxon>
        <taxon>Fasciolopsis</taxon>
    </lineage>
</organism>
<keyword evidence="2" id="KW-1185">Reference proteome</keyword>
<sequence length="124" mass="13954">MATYRKECCLSARLYYEVLLIIGSYFAVSVHSDWTISARLNPNCTSRCERYNLIYVKARNQTTSVHAFFDSSQSSPSLLLAQSSNPDAEPTLNWITLFNSTRASQSILVPNVTQSYALMLPFVS</sequence>
<evidence type="ECO:0000313" key="2">
    <source>
        <dbReference type="Proteomes" id="UP000728185"/>
    </source>
</evidence>
<dbReference type="AlphaFoldDB" id="A0A8E0VIY1"/>
<accession>A0A8E0VIY1</accession>
<dbReference type="EMBL" id="LUCM01008455">
    <property type="protein sequence ID" value="KAA0188367.1"/>
    <property type="molecule type" value="Genomic_DNA"/>
</dbReference>
<protein>
    <submittedName>
        <fullName evidence="1">Uncharacterized protein</fullName>
    </submittedName>
</protein>